<evidence type="ECO:0000313" key="2">
    <source>
        <dbReference type="Proteomes" id="UP001159428"/>
    </source>
</evidence>
<name>A0AAU9XYI8_9CNID</name>
<dbReference type="PANTHER" id="PTHR31424">
    <property type="entry name" value="PROTEIN CBG23806"/>
    <property type="match status" value="1"/>
</dbReference>
<evidence type="ECO:0000313" key="1">
    <source>
        <dbReference type="EMBL" id="CAH3162639.1"/>
    </source>
</evidence>
<reference evidence="1 2" key="1">
    <citation type="submission" date="2022-05" db="EMBL/GenBank/DDBJ databases">
        <authorList>
            <consortium name="Genoscope - CEA"/>
            <person name="William W."/>
        </authorList>
    </citation>
    <scope>NUCLEOTIDE SEQUENCE [LARGE SCALE GENOMIC DNA]</scope>
</reference>
<comment type="caution">
    <text evidence="1">The sequence shown here is derived from an EMBL/GenBank/DDBJ whole genome shotgun (WGS) entry which is preliminary data.</text>
</comment>
<dbReference type="EMBL" id="CALNXJ010000086">
    <property type="protein sequence ID" value="CAH3162639.1"/>
    <property type="molecule type" value="Genomic_DNA"/>
</dbReference>
<sequence length="251" mass="28469">MDRFTISQEAYHELTQQESSLPKTYFVESCQKVIDALWKPTRTPGFCPGAELPFELLLEKGNKRTCKIDKEPLVKVKVSGDRARMFHTSSLFVFSFSLLDKGQHMLSSSGNHTIALIKGNEDYETLKLGLKNVRCAINKFIKQGYTKLMGISETHLFLLVAMGMKGATSNNSCIWCLIHKKDRQATLLTFQILFAIINNHVTISQSMARQFGPNWTRDLGCQYPPLFDIPLENVVTVIDEVHLMLHITDTL</sequence>
<gene>
    <name evidence="1" type="ORF">PMEA_00034290</name>
</gene>
<protein>
    <submittedName>
        <fullName evidence="1">Uncharacterized protein</fullName>
    </submittedName>
</protein>
<proteinExistence type="predicted"/>
<dbReference type="Proteomes" id="UP001159428">
    <property type="component" value="Unassembled WGS sequence"/>
</dbReference>
<organism evidence="1 2">
    <name type="scientific">Pocillopora meandrina</name>
    <dbReference type="NCBI Taxonomy" id="46732"/>
    <lineage>
        <taxon>Eukaryota</taxon>
        <taxon>Metazoa</taxon>
        <taxon>Cnidaria</taxon>
        <taxon>Anthozoa</taxon>
        <taxon>Hexacorallia</taxon>
        <taxon>Scleractinia</taxon>
        <taxon>Astrocoeniina</taxon>
        <taxon>Pocilloporidae</taxon>
        <taxon>Pocillopora</taxon>
    </lineage>
</organism>
<dbReference type="AlphaFoldDB" id="A0AAU9XYI8"/>
<accession>A0AAU9XYI8</accession>
<dbReference type="PANTHER" id="PTHR31424:SF3">
    <property type="entry name" value="RING-TYPE DOMAIN-CONTAINING PROTEIN"/>
    <property type="match status" value="1"/>
</dbReference>
<keyword evidence="2" id="KW-1185">Reference proteome</keyword>